<gene>
    <name evidence="2" type="ORF">ENV14_06925</name>
</gene>
<evidence type="ECO:0000259" key="1">
    <source>
        <dbReference type="SMART" id="SM00849"/>
    </source>
</evidence>
<keyword evidence="2" id="KW-0378">Hydrolase</keyword>
<accession>A0A7C4BCV1</accession>
<proteinExistence type="predicted"/>
<dbReference type="PANTHER" id="PTHR46018:SF2">
    <property type="entry name" value="ZINC PHOSPHODIESTERASE ELAC PROTEIN 1"/>
    <property type="match status" value="1"/>
</dbReference>
<dbReference type="InterPro" id="IPR001279">
    <property type="entry name" value="Metallo-B-lactamas"/>
</dbReference>
<dbReference type="PANTHER" id="PTHR46018">
    <property type="entry name" value="ZINC PHOSPHODIESTERASE ELAC PROTEIN 1"/>
    <property type="match status" value="1"/>
</dbReference>
<dbReference type="SMART" id="SM00849">
    <property type="entry name" value="Lactamase_B"/>
    <property type="match status" value="1"/>
</dbReference>
<protein>
    <submittedName>
        <fullName evidence="2">MBL fold metallo-hydrolase</fullName>
    </submittedName>
</protein>
<dbReference type="EMBL" id="DTFF01000061">
    <property type="protein sequence ID" value="HGI88100.1"/>
    <property type="molecule type" value="Genomic_DNA"/>
</dbReference>
<dbReference type="InterPro" id="IPR036866">
    <property type="entry name" value="RibonucZ/Hydroxyglut_hydro"/>
</dbReference>
<sequence length="251" mass="27873">MWCEVAMVKVVFLGVGGWISDPLLSYTSFAIVNSKRKWILVEAGEGLFRSMRICGLGLGEELAGVVVSHRHGDHILGIPTLLQMAKHMGLKKLRVVSIRDVLTAVLQLVEASGSQNTLDILELVEVGLGERVRLEDFEIEFAEAVHTLPAVSMKIYSEGKCIAYSGDTAYNPKLIQFAKNCDMLIHEASGYSEEAHRYGHSTYQDAIEVAAKSSVKKLVLVHFYQWPSPVKTPIQEKLDILIPHLCQEVEL</sequence>
<feature type="domain" description="Metallo-beta-lactamase" evidence="1">
    <location>
        <begin position="25"/>
        <end position="207"/>
    </location>
</feature>
<evidence type="ECO:0000313" key="2">
    <source>
        <dbReference type="EMBL" id="HGI88100.1"/>
    </source>
</evidence>
<dbReference type="Pfam" id="PF12706">
    <property type="entry name" value="Lactamase_B_2"/>
    <property type="match status" value="1"/>
</dbReference>
<name>A0A7C4BCV1_9CREN</name>
<reference evidence="2" key="1">
    <citation type="journal article" date="2020" name="mSystems">
        <title>Genome- and Community-Level Interaction Insights into Carbon Utilization and Element Cycling Functions of Hydrothermarchaeota in Hydrothermal Sediment.</title>
        <authorList>
            <person name="Zhou Z."/>
            <person name="Liu Y."/>
            <person name="Xu W."/>
            <person name="Pan J."/>
            <person name="Luo Z.H."/>
            <person name="Li M."/>
        </authorList>
    </citation>
    <scope>NUCLEOTIDE SEQUENCE [LARGE SCALE GENOMIC DNA]</scope>
    <source>
        <strain evidence="2">SpSt-732</strain>
    </source>
</reference>
<dbReference type="Gene3D" id="3.60.15.10">
    <property type="entry name" value="Ribonuclease Z/Hydroxyacylglutathione hydrolase-like"/>
    <property type="match status" value="1"/>
</dbReference>
<dbReference type="GO" id="GO:0042781">
    <property type="term" value="F:3'-tRNA processing endoribonuclease activity"/>
    <property type="evidence" value="ECO:0007669"/>
    <property type="project" value="TreeGrafter"/>
</dbReference>
<dbReference type="AlphaFoldDB" id="A0A7C4BCV1"/>
<comment type="caution">
    <text evidence="2">The sequence shown here is derived from an EMBL/GenBank/DDBJ whole genome shotgun (WGS) entry which is preliminary data.</text>
</comment>
<dbReference type="SUPFAM" id="SSF56281">
    <property type="entry name" value="Metallo-hydrolase/oxidoreductase"/>
    <property type="match status" value="1"/>
</dbReference>
<organism evidence="2">
    <name type="scientific">Ignisphaera aggregans</name>
    <dbReference type="NCBI Taxonomy" id="334771"/>
    <lineage>
        <taxon>Archaea</taxon>
        <taxon>Thermoproteota</taxon>
        <taxon>Thermoprotei</taxon>
        <taxon>Desulfurococcales</taxon>
        <taxon>Desulfurococcaceae</taxon>
        <taxon>Ignisphaera</taxon>
    </lineage>
</organism>